<name>A0A1V0SE33_9VIRU</name>
<dbReference type="SUPFAM" id="SSF54236">
    <property type="entry name" value="Ubiquitin-like"/>
    <property type="match status" value="1"/>
</dbReference>
<protein>
    <submittedName>
        <fullName evidence="1">Ubiquitin family protein</fullName>
    </submittedName>
</protein>
<proteinExistence type="predicted"/>
<gene>
    <name evidence="1" type="ORF">Indivirus_6_32</name>
</gene>
<dbReference type="InterPro" id="IPR029071">
    <property type="entry name" value="Ubiquitin-like_domsf"/>
</dbReference>
<dbReference type="EMBL" id="KY684090">
    <property type="protein sequence ID" value="ARF09966.1"/>
    <property type="molecule type" value="Genomic_DNA"/>
</dbReference>
<dbReference type="Gene3D" id="3.10.20.90">
    <property type="entry name" value="Phosphatidylinositol 3-kinase Catalytic Subunit, Chain A, domain 1"/>
    <property type="match status" value="1"/>
</dbReference>
<organism evidence="1">
    <name type="scientific">Indivirus ILV1</name>
    <dbReference type="NCBI Taxonomy" id="1977633"/>
    <lineage>
        <taxon>Viruses</taxon>
        <taxon>Varidnaviria</taxon>
        <taxon>Bamfordvirae</taxon>
        <taxon>Nucleocytoviricota</taxon>
        <taxon>Megaviricetes</taxon>
        <taxon>Imitervirales</taxon>
        <taxon>Mimiviridae</taxon>
        <taxon>Klosneuvirinae</taxon>
        <taxon>Indivirus</taxon>
    </lineage>
</organism>
<sequence length="258" mass="29893">MQIFIKLSEGKTLTYITKSENDNIIMMKRDIAKKINMPQKHDIYSLFLTYFGKQLYDHQKIIDTLHNEATIHVIFKCMSGPTNNTIETESVYVNDISKEVQVSYFPNDTIMSIQQQVLEILVNERYVSDDSLLFNFHMRLGDKIIPLNSVTGEYAELSPAFILFNKQDFSNQSYYFGKKIDLDGPYYQIVPIGERKKNKKNLKFYFGKAPYEIICNNNCVSCPNSYNIITPCCRKKICKNCSENCASNQAKCLICHEK</sequence>
<reference evidence="1" key="1">
    <citation type="journal article" date="2017" name="Science">
        <title>Giant viruses with an expanded complement of translation system components.</title>
        <authorList>
            <person name="Schulz F."/>
            <person name="Yutin N."/>
            <person name="Ivanova N.N."/>
            <person name="Ortega D.R."/>
            <person name="Lee T.K."/>
            <person name="Vierheilig J."/>
            <person name="Daims H."/>
            <person name="Horn M."/>
            <person name="Wagner M."/>
            <person name="Jensen G.J."/>
            <person name="Kyrpides N.C."/>
            <person name="Koonin E.V."/>
            <person name="Woyke T."/>
        </authorList>
    </citation>
    <scope>NUCLEOTIDE SEQUENCE</scope>
    <source>
        <strain evidence="1">ILV1</strain>
    </source>
</reference>
<evidence type="ECO:0000313" key="1">
    <source>
        <dbReference type="EMBL" id="ARF09966.1"/>
    </source>
</evidence>
<accession>A0A1V0SE33</accession>